<dbReference type="PANTHER" id="PTHR21301">
    <property type="entry name" value="REVERSE TRANSCRIPTASE"/>
    <property type="match status" value="1"/>
</dbReference>
<proteinExistence type="predicted"/>
<evidence type="ECO:0000313" key="3">
    <source>
        <dbReference type="RefSeq" id="XP_046586595.1"/>
    </source>
</evidence>
<dbReference type="CDD" id="cd10442">
    <property type="entry name" value="GIY-YIG_PLEs"/>
    <property type="match status" value="1"/>
</dbReference>
<dbReference type="PANTHER" id="PTHR21301:SF11">
    <property type="entry name" value="GIY-YIG DOMAIN-CONTAINING PROTEIN"/>
    <property type="match status" value="1"/>
</dbReference>
<dbReference type="GeneID" id="124292769"/>
<organism evidence="2 3">
    <name type="scientific">Neodiprion lecontei</name>
    <name type="common">Redheaded pine sawfly</name>
    <dbReference type="NCBI Taxonomy" id="441921"/>
    <lineage>
        <taxon>Eukaryota</taxon>
        <taxon>Metazoa</taxon>
        <taxon>Ecdysozoa</taxon>
        <taxon>Arthropoda</taxon>
        <taxon>Hexapoda</taxon>
        <taxon>Insecta</taxon>
        <taxon>Pterygota</taxon>
        <taxon>Neoptera</taxon>
        <taxon>Endopterygota</taxon>
        <taxon>Hymenoptera</taxon>
        <taxon>Tenthredinoidea</taxon>
        <taxon>Diprionidae</taxon>
        <taxon>Diprioninae</taxon>
        <taxon>Neodiprion</taxon>
    </lineage>
</organism>
<evidence type="ECO:0000313" key="2">
    <source>
        <dbReference type="Proteomes" id="UP000829291"/>
    </source>
</evidence>
<accession>A0ABM3FF02</accession>
<name>A0ABM3FF02_NEOLC</name>
<dbReference type="Proteomes" id="UP000829291">
    <property type="component" value="Chromosome 2"/>
</dbReference>
<dbReference type="Gene3D" id="3.40.1440.10">
    <property type="entry name" value="GIY-YIG endonuclease"/>
    <property type="match status" value="1"/>
</dbReference>
<sequence>MSYKIGTIFNLVDRAIKLLSTEFHEKNLSLIYNILRWNDYPHGLLHKHISKRRSHINNLLDNNIDSASADDNRPATTFIPIPYVSGLFESPNRLFTKHNVKFVGKKSKNLQIIFDSGKDRIPMGKRSNVVYKIPCNDCNQVYIGQTGRHLNTRIKEHQRTVHENEERHTALTKHVTNKQHTFSYDNTNILCEGEEPNYYKRLLLEMCNIVGHTNSVNLRQHVEHLSNIYKALISDHISHIFNLNYTHKIIVPMAQFYLHNFFVFYVRMFISGSPSLWVMFVSPISRYSLVDPTGSTKLLLDIENRVIKIPVPLSWTLSKLI</sequence>
<dbReference type="RefSeq" id="XP_046586596.1">
    <property type="nucleotide sequence ID" value="XM_046730640.1"/>
</dbReference>
<dbReference type="RefSeq" id="XP_046586595.1">
    <property type="nucleotide sequence ID" value="XM_046730639.1"/>
</dbReference>
<dbReference type="Pfam" id="PF26215">
    <property type="entry name" value="HTH_animal"/>
    <property type="match status" value="1"/>
</dbReference>
<dbReference type="InterPro" id="IPR000305">
    <property type="entry name" value="GIY-YIG_endonuc"/>
</dbReference>
<protein>
    <submittedName>
        <fullName evidence="3 4">Uncharacterized protein LOC124292769 isoform X1</fullName>
    </submittedName>
</protein>
<keyword evidence="2" id="KW-1185">Reference proteome</keyword>
<feature type="domain" description="GIY-YIG" evidence="1">
    <location>
        <begin position="126"/>
        <end position="218"/>
    </location>
</feature>
<dbReference type="PROSITE" id="PS50164">
    <property type="entry name" value="GIY_YIG"/>
    <property type="match status" value="1"/>
</dbReference>
<reference evidence="3 4" key="1">
    <citation type="submission" date="2025-05" db="UniProtKB">
        <authorList>
            <consortium name="RefSeq"/>
        </authorList>
    </citation>
    <scope>IDENTIFICATION</scope>
    <source>
        <tissue evidence="3 4">Thorax and Abdomen</tissue>
    </source>
</reference>
<dbReference type="InterPro" id="IPR058912">
    <property type="entry name" value="HTH_animal"/>
</dbReference>
<dbReference type="InterPro" id="IPR035901">
    <property type="entry name" value="GIY-YIG_endonuc_sf"/>
</dbReference>
<evidence type="ECO:0000313" key="4">
    <source>
        <dbReference type="RefSeq" id="XP_046586596.1"/>
    </source>
</evidence>
<gene>
    <name evidence="3 4" type="primary">LOC124292769</name>
</gene>
<evidence type="ECO:0000259" key="1">
    <source>
        <dbReference type="PROSITE" id="PS50164"/>
    </source>
</evidence>